<keyword evidence="3" id="KW-1003">Cell membrane</keyword>
<protein>
    <recommendedName>
        <fullName evidence="14">Peptidase M48 domain-containing protein</fullName>
    </recommendedName>
</protein>
<evidence type="ECO:0000256" key="2">
    <source>
        <dbReference type="ARBA" id="ARBA00004651"/>
    </source>
</evidence>
<dbReference type="PANTHER" id="PTHR43221">
    <property type="entry name" value="PROTEASE HTPX"/>
    <property type="match status" value="1"/>
</dbReference>
<proteinExistence type="predicted"/>
<dbReference type="InterPro" id="IPR050083">
    <property type="entry name" value="HtpX_protease"/>
</dbReference>
<gene>
    <name evidence="15" type="ORF">DIT97_07045</name>
</gene>
<dbReference type="GO" id="GO:0006508">
    <property type="term" value="P:proteolysis"/>
    <property type="evidence" value="ECO:0007669"/>
    <property type="project" value="UniProtKB-KW"/>
</dbReference>
<keyword evidence="10" id="KW-0482">Metalloprotease</keyword>
<feature type="region of interest" description="Disordered" evidence="12">
    <location>
        <begin position="1"/>
        <end position="34"/>
    </location>
</feature>
<keyword evidence="7" id="KW-0378">Hydrolase</keyword>
<dbReference type="InterPro" id="IPR001915">
    <property type="entry name" value="Peptidase_M48"/>
</dbReference>
<feature type="transmembrane region" description="Helical" evidence="13">
    <location>
        <begin position="62"/>
        <end position="90"/>
    </location>
</feature>
<evidence type="ECO:0000256" key="13">
    <source>
        <dbReference type="SAM" id="Phobius"/>
    </source>
</evidence>
<sequence length="773" mass="88317">MSDSAPRRVKQSVQKPAKAEKSSPAKPRKRSSREIQKLTPHKIMQAFEGTIEPVTPTLMYRLCALLVSFVMVLLPLIYIAMIGGVIWGVYFHAVHSLSMFEAGSSSSSTRNRGKGMILLLLVYLTPIIVGVILIIFMLKPLFSRPSHSSAFRALKREKEPLLFIFVDQVCDAVGAPQPVQINLDIQVNASAGFRRGWLSMLGNDLVLTIGMPLVAGLSLRQFSGVLAHEFGHFSQGVGMRLSFIIRSINMWFMRVVYERDAWDERLEYLSQSIDIRVSWVLYLARLFVWLTRKILWLLMMVGHLVSGFLMRQMEFDADRYEARLAGSRCFTATSKRLALLGVANQGALSDLGQFYAEGRLVDNFPALININLNKLPEEVKQAVNKHIKEEQTGWFDTHPATLERIANIQDEDPEGIFQLKSPATVLFSDFSREAKFVTRDFYYGVFGKKIPREDLHSVDELQVRLEAENESHKAVQRFYQGAIYPNRPLLFSESAIHTPDDAKQCAQELKSSREKQLKYRVKYKSFIDEFREFESKSMSVTMAEVAVRARLKLDIDDPFFKSLKNYDKVINAKHGIERKKSETRGELEKYETLVVNRLERGLQLFHVPKVQAQIADAALWERDLPDLLLALQATNSQISRLWELHMNSVALQVLLRFFDDLRTDDKYCEVVLSEMEKMEALLNSIYNRFKRLLYPFEHSRVDITIAEFALARIPESNNPAELLGAAEALFESLMALNHRVLGRLCLLAEQVETLLGFEVLPEYQEADSDELES</sequence>
<comment type="cofactor">
    <cofactor evidence="1">
        <name>Zn(2+)</name>
        <dbReference type="ChEBI" id="CHEBI:29105"/>
    </cofactor>
</comment>
<name>A0A3D3R1T6_9PLAN</name>
<evidence type="ECO:0000256" key="1">
    <source>
        <dbReference type="ARBA" id="ARBA00001947"/>
    </source>
</evidence>
<evidence type="ECO:0000256" key="8">
    <source>
        <dbReference type="ARBA" id="ARBA00022833"/>
    </source>
</evidence>
<organism evidence="15 16">
    <name type="scientific">Gimesia maris</name>
    <dbReference type="NCBI Taxonomy" id="122"/>
    <lineage>
        <taxon>Bacteria</taxon>
        <taxon>Pseudomonadati</taxon>
        <taxon>Planctomycetota</taxon>
        <taxon>Planctomycetia</taxon>
        <taxon>Planctomycetales</taxon>
        <taxon>Planctomycetaceae</taxon>
        <taxon>Gimesia</taxon>
    </lineage>
</organism>
<feature type="domain" description="Peptidase M48" evidence="14">
    <location>
        <begin position="212"/>
        <end position="410"/>
    </location>
</feature>
<evidence type="ECO:0000256" key="4">
    <source>
        <dbReference type="ARBA" id="ARBA00022670"/>
    </source>
</evidence>
<dbReference type="GO" id="GO:0004222">
    <property type="term" value="F:metalloendopeptidase activity"/>
    <property type="evidence" value="ECO:0007669"/>
    <property type="project" value="InterPro"/>
</dbReference>
<keyword evidence="11 13" id="KW-0472">Membrane</keyword>
<reference evidence="15 16" key="1">
    <citation type="journal article" date="2018" name="Nat. Biotechnol.">
        <title>A standardized bacterial taxonomy based on genome phylogeny substantially revises the tree of life.</title>
        <authorList>
            <person name="Parks D.H."/>
            <person name="Chuvochina M."/>
            <person name="Waite D.W."/>
            <person name="Rinke C."/>
            <person name="Skarshewski A."/>
            <person name="Chaumeil P.A."/>
            <person name="Hugenholtz P."/>
        </authorList>
    </citation>
    <scope>NUCLEOTIDE SEQUENCE [LARGE SCALE GENOMIC DNA]</scope>
    <source>
        <strain evidence="15">UBA9375</strain>
    </source>
</reference>
<evidence type="ECO:0000256" key="9">
    <source>
        <dbReference type="ARBA" id="ARBA00022989"/>
    </source>
</evidence>
<dbReference type="EMBL" id="DQAY01000045">
    <property type="protein sequence ID" value="HCO22811.1"/>
    <property type="molecule type" value="Genomic_DNA"/>
</dbReference>
<evidence type="ECO:0000256" key="7">
    <source>
        <dbReference type="ARBA" id="ARBA00022801"/>
    </source>
</evidence>
<dbReference type="AlphaFoldDB" id="A0A3D3R1T6"/>
<keyword evidence="5 13" id="KW-0812">Transmembrane</keyword>
<evidence type="ECO:0000256" key="12">
    <source>
        <dbReference type="SAM" id="MobiDB-lite"/>
    </source>
</evidence>
<dbReference type="CDD" id="cd07328">
    <property type="entry name" value="M48_Ste24p_like"/>
    <property type="match status" value="1"/>
</dbReference>
<evidence type="ECO:0000256" key="6">
    <source>
        <dbReference type="ARBA" id="ARBA00022723"/>
    </source>
</evidence>
<dbReference type="GO" id="GO:0046872">
    <property type="term" value="F:metal ion binding"/>
    <property type="evidence" value="ECO:0007669"/>
    <property type="project" value="UniProtKB-KW"/>
</dbReference>
<evidence type="ECO:0000259" key="14">
    <source>
        <dbReference type="Pfam" id="PF01435"/>
    </source>
</evidence>
<comment type="subcellular location">
    <subcellularLocation>
        <location evidence="2">Cell membrane</location>
        <topology evidence="2">Multi-pass membrane protein</topology>
    </subcellularLocation>
</comment>
<comment type="caution">
    <text evidence="15">The sequence shown here is derived from an EMBL/GenBank/DDBJ whole genome shotgun (WGS) entry which is preliminary data.</text>
</comment>
<accession>A0A3D3R1T6</accession>
<evidence type="ECO:0000313" key="15">
    <source>
        <dbReference type="EMBL" id="HCO22811.1"/>
    </source>
</evidence>
<keyword evidence="6" id="KW-0479">Metal-binding</keyword>
<evidence type="ECO:0000256" key="3">
    <source>
        <dbReference type="ARBA" id="ARBA00022475"/>
    </source>
</evidence>
<dbReference type="Proteomes" id="UP000263642">
    <property type="component" value="Unassembled WGS sequence"/>
</dbReference>
<dbReference type="GO" id="GO:0005886">
    <property type="term" value="C:plasma membrane"/>
    <property type="evidence" value="ECO:0007669"/>
    <property type="project" value="UniProtKB-SubCell"/>
</dbReference>
<keyword evidence="8" id="KW-0862">Zinc</keyword>
<evidence type="ECO:0000256" key="5">
    <source>
        <dbReference type="ARBA" id="ARBA00022692"/>
    </source>
</evidence>
<evidence type="ECO:0000256" key="10">
    <source>
        <dbReference type="ARBA" id="ARBA00023049"/>
    </source>
</evidence>
<evidence type="ECO:0000256" key="11">
    <source>
        <dbReference type="ARBA" id="ARBA00023136"/>
    </source>
</evidence>
<evidence type="ECO:0000313" key="16">
    <source>
        <dbReference type="Proteomes" id="UP000263642"/>
    </source>
</evidence>
<dbReference type="Pfam" id="PF01435">
    <property type="entry name" value="Peptidase_M48"/>
    <property type="match status" value="1"/>
</dbReference>
<dbReference type="PANTHER" id="PTHR43221:SF1">
    <property type="entry name" value="PROTEASE HTPX"/>
    <property type="match status" value="1"/>
</dbReference>
<feature type="transmembrane region" description="Helical" evidence="13">
    <location>
        <begin position="116"/>
        <end position="138"/>
    </location>
</feature>
<keyword evidence="9 13" id="KW-1133">Transmembrane helix</keyword>
<keyword evidence="4" id="KW-0645">Protease</keyword>